<dbReference type="EMBL" id="JACRSQ010000001">
    <property type="protein sequence ID" value="MBC8541942.1"/>
    <property type="molecule type" value="Genomic_DNA"/>
</dbReference>
<name>A0A926DQG0_9FIRM</name>
<dbReference type="RefSeq" id="WP_177719443.1">
    <property type="nucleotide sequence ID" value="NZ_JACRSQ010000001.1"/>
</dbReference>
<dbReference type="PANTHER" id="PTHR43283">
    <property type="entry name" value="BETA-LACTAMASE-RELATED"/>
    <property type="match status" value="1"/>
</dbReference>
<evidence type="ECO:0000259" key="1">
    <source>
        <dbReference type="Pfam" id="PF00144"/>
    </source>
</evidence>
<sequence>MELLQKMRQAVWDNRWNLYNAAVMDAEGIHTLQFQPANACNDSYSVAKLFTVTALGMLWDDKKLSFDERICDIFAGELPEGHDPRWEKVTVEQVVKHRFGTGEGYLDIDVEDIRDYGTNDFLQVVFRHPLAFEPGTHDQYSDAAYYLLSRVVSKKSGVRLDDLLMQKLFTPLQFQEVAWSKCPMGYPMGATGLYIRAQDMVKLGWVYLNGGCYEGCRILSEDFVRLAIKKGYELSTVDKPGLYGKGGMHGQMLMFSQQDGVAVAWHGFDGEGGSELMHLTASWLHG</sequence>
<dbReference type="InterPro" id="IPR001466">
    <property type="entry name" value="Beta-lactam-related"/>
</dbReference>
<reference evidence="2" key="1">
    <citation type="submission" date="2020-08" db="EMBL/GenBank/DDBJ databases">
        <title>Genome public.</title>
        <authorList>
            <person name="Liu C."/>
            <person name="Sun Q."/>
        </authorList>
    </citation>
    <scope>NUCLEOTIDE SEQUENCE</scope>
    <source>
        <strain evidence="2">NSJ-32</strain>
    </source>
</reference>
<dbReference type="InterPro" id="IPR012338">
    <property type="entry name" value="Beta-lactam/transpept-like"/>
</dbReference>
<organism evidence="2 3">
    <name type="scientific">Bianquea renquensis</name>
    <dbReference type="NCBI Taxonomy" id="2763661"/>
    <lineage>
        <taxon>Bacteria</taxon>
        <taxon>Bacillati</taxon>
        <taxon>Bacillota</taxon>
        <taxon>Clostridia</taxon>
        <taxon>Eubacteriales</taxon>
        <taxon>Bianqueaceae</taxon>
        <taxon>Bianquea</taxon>
    </lineage>
</organism>
<dbReference type="Gene3D" id="3.40.710.10">
    <property type="entry name" value="DD-peptidase/beta-lactamase superfamily"/>
    <property type="match status" value="1"/>
</dbReference>
<proteinExistence type="predicted"/>
<dbReference type="Proteomes" id="UP000657006">
    <property type="component" value="Unassembled WGS sequence"/>
</dbReference>
<protein>
    <submittedName>
        <fullName evidence="2">Beta-lactamase family protein</fullName>
    </submittedName>
</protein>
<feature type="domain" description="Beta-lactamase-related" evidence="1">
    <location>
        <begin position="42"/>
        <end position="264"/>
    </location>
</feature>
<dbReference type="Pfam" id="PF00144">
    <property type="entry name" value="Beta-lactamase"/>
    <property type="match status" value="1"/>
</dbReference>
<evidence type="ECO:0000313" key="3">
    <source>
        <dbReference type="Proteomes" id="UP000657006"/>
    </source>
</evidence>
<keyword evidence="3" id="KW-1185">Reference proteome</keyword>
<accession>A0A926DQG0</accession>
<gene>
    <name evidence="2" type="ORF">H8730_00060</name>
</gene>
<comment type="caution">
    <text evidence="2">The sequence shown here is derived from an EMBL/GenBank/DDBJ whole genome shotgun (WGS) entry which is preliminary data.</text>
</comment>
<dbReference type="PANTHER" id="PTHR43283:SF7">
    <property type="entry name" value="BETA-LACTAMASE-RELATED DOMAIN-CONTAINING PROTEIN"/>
    <property type="match status" value="1"/>
</dbReference>
<dbReference type="InterPro" id="IPR050789">
    <property type="entry name" value="Diverse_Enzym_Activities"/>
</dbReference>
<dbReference type="AlphaFoldDB" id="A0A926DQG0"/>
<dbReference type="SUPFAM" id="SSF56601">
    <property type="entry name" value="beta-lactamase/transpeptidase-like"/>
    <property type="match status" value="1"/>
</dbReference>
<evidence type="ECO:0000313" key="2">
    <source>
        <dbReference type="EMBL" id="MBC8541942.1"/>
    </source>
</evidence>